<keyword evidence="3" id="KW-0378">Hydrolase</keyword>
<evidence type="ECO:0000256" key="3">
    <source>
        <dbReference type="ARBA" id="ARBA00022801"/>
    </source>
</evidence>
<reference evidence="6 7" key="1">
    <citation type="submission" date="2019-09" db="EMBL/GenBank/DDBJ databases">
        <title>Draft genome sequences of 48 bacterial type strains from the CCUG.</title>
        <authorList>
            <person name="Tunovic T."/>
            <person name="Pineiro-Iglesias B."/>
            <person name="Unosson C."/>
            <person name="Inganas E."/>
            <person name="Ohlen M."/>
            <person name="Cardew S."/>
            <person name="Jensie-Markopoulos S."/>
            <person name="Salva-Serra F."/>
            <person name="Jaen-Luchoro D."/>
            <person name="Karlsson R."/>
            <person name="Svensson-Stadler L."/>
            <person name="Chun J."/>
            <person name="Moore E."/>
        </authorList>
    </citation>
    <scope>NUCLEOTIDE SEQUENCE [LARGE SCALE GENOMIC DNA]</scope>
    <source>
        <strain evidence="6 7">CCUG 65686</strain>
    </source>
</reference>
<comment type="caution">
    <text evidence="6">The sequence shown here is derived from an EMBL/GenBank/DDBJ whole genome shotgun (WGS) entry which is preliminary data.</text>
</comment>
<name>A0A6L3MV91_9BURK</name>
<gene>
    <name evidence="6" type="ORF">F7R25_17670</name>
</gene>
<feature type="compositionally biased region" description="Pro residues" evidence="4">
    <location>
        <begin position="242"/>
        <end position="253"/>
    </location>
</feature>
<dbReference type="GO" id="GO:0004518">
    <property type="term" value="F:nuclease activity"/>
    <property type="evidence" value="ECO:0007669"/>
    <property type="project" value="UniProtKB-KW"/>
</dbReference>
<evidence type="ECO:0000256" key="2">
    <source>
        <dbReference type="ARBA" id="ARBA00022722"/>
    </source>
</evidence>
<comment type="cofactor">
    <cofactor evidence="1">
        <name>Mg(2+)</name>
        <dbReference type="ChEBI" id="CHEBI:18420"/>
    </cofactor>
</comment>
<evidence type="ECO:0000313" key="6">
    <source>
        <dbReference type="EMBL" id="KAB0636901.1"/>
    </source>
</evidence>
<protein>
    <submittedName>
        <fullName evidence="6">VRR-NUC domain-containing protein</fullName>
    </submittedName>
</protein>
<accession>A0A6L3MV91</accession>
<dbReference type="RefSeq" id="WP_059881962.1">
    <property type="nucleotide sequence ID" value="NZ_CABVPM010000015.1"/>
</dbReference>
<evidence type="ECO:0000256" key="1">
    <source>
        <dbReference type="ARBA" id="ARBA00001946"/>
    </source>
</evidence>
<evidence type="ECO:0000259" key="5">
    <source>
        <dbReference type="SMART" id="SM00990"/>
    </source>
</evidence>
<dbReference type="GO" id="GO:0016788">
    <property type="term" value="F:hydrolase activity, acting on ester bonds"/>
    <property type="evidence" value="ECO:0007669"/>
    <property type="project" value="InterPro"/>
</dbReference>
<sequence length="253" mass="27239">MSDYGPGTASGRVSPEGQTNQVGVNGRLSAKDRAVLCSVLCKCKNIGVATKNGRIQRQRCVQQRLDFANGLSRLETGAPTVYKPEQTYNMKAAPPEPVTDPDDPLRPHLDIWQWIEDFWPGGRKTYKAGNGNLRRPDVVIVNDATQPPVQSNIKQVVEFKFPPDDYGRNQERDYIRIAGGRAKFVSLGPAECGCGDDKQDGETSAQRRPKTSSSSDMDELLGGGGRSGSVFPNIPGGGGLPPLVPGGLPPLIP</sequence>
<dbReference type="Proteomes" id="UP000473470">
    <property type="component" value="Unassembled WGS sequence"/>
</dbReference>
<feature type="region of interest" description="Disordered" evidence="4">
    <location>
        <begin position="1"/>
        <end position="25"/>
    </location>
</feature>
<feature type="region of interest" description="Disordered" evidence="4">
    <location>
        <begin position="193"/>
        <end position="253"/>
    </location>
</feature>
<dbReference type="EMBL" id="VZOK01000024">
    <property type="protein sequence ID" value="KAB0636901.1"/>
    <property type="molecule type" value="Genomic_DNA"/>
</dbReference>
<organism evidence="6 7">
    <name type="scientific">Burkholderia stagnalis</name>
    <dbReference type="NCBI Taxonomy" id="1503054"/>
    <lineage>
        <taxon>Bacteria</taxon>
        <taxon>Pseudomonadati</taxon>
        <taxon>Pseudomonadota</taxon>
        <taxon>Betaproteobacteria</taxon>
        <taxon>Burkholderiales</taxon>
        <taxon>Burkholderiaceae</taxon>
        <taxon>Burkholderia</taxon>
        <taxon>Burkholderia cepacia complex</taxon>
    </lineage>
</organism>
<feature type="domain" description="VRR-NUC" evidence="5">
    <location>
        <begin position="79"/>
        <end position="191"/>
    </location>
</feature>
<evidence type="ECO:0000256" key="4">
    <source>
        <dbReference type="SAM" id="MobiDB-lite"/>
    </source>
</evidence>
<feature type="compositionally biased region" description="Polar residues" evidence="4">
    <location>
        <begin position="202"/>
        <end position="215"/>
    </location>
</feature>
<evidence type="ECO:0000313" key="7">
    <source>
        <dbReference type="Proteomes" id="UP000473470"/>
    </source>
</evidence>
<proteinExistence type="predicted"/>
<dbReference type="Pfam" id="PF08774">
    <property type="entry name" value="VRR_NUC"/>
    <property type="match status" value="1"/>
</dbReference>
<dbReference type="InterPro" id="IPR014883">
    <property type="entry name" value="VRR_NUC"/>
</dbReference>
<keyword evidence="2" id="KW-0540">Nuclease</keyword>
<dbReference type="AlphaFoldDB" id="A0A6L3MV91"/>
<dbReference type="SMART" id="SM00990">
    <property type="entry name" value="VRR_NUC"/>
    <property type="match status" value="1"/>
</dbReference>